<dbReference type="SMART" id="SM00321">
    <property type="entry name" value="WSC"/>
    <property type="match status" value="1"/>
</dbReference>
<dbReference type="OrthoDB" id="6156976at2759"/>
<evidence type="ECO:0000256" key="3">
    <source>
        <dbReference type="ARBA" id="ARBA00022729"/>
    </source>
</evidence>
<feature type="domain" description="WSC" evidence="9">
    <location>
        <begin position="20"/>
        <end position="115"/>
    </location>
</feature>
<evidence type="ECO:0000259" key="9">
    <source>
        <dbReference type="PROSITE" id="PS51212"/>
    </source>
</evidence>
<evidence type="ECO:0000256" key="5">
    <source>
        <dbReference type="ARBA" id="ARBA00023136"/>
    </source>
</evidence>
<protein>
    <recommendedName>
        <fullName evidence="9">WSC domain-containing protein</fullName>
    </recommendedName>
</protein>
<keyword evidence="5 8" id="KW-0472">Membrane</keyword>
<dbReference type="Pfam" id="PF01822">
    <property type="entry name" value="WSC"/>
    <property type="match status" value="1"/>
</dbReference>
<gene>
    <name evidence="10" type="ORF">MEDL_38864</name>
</gene>
<sequence length="308" mass="33586">MMLHVSIKESELSTTLRRLYGTYIGCFKDEFYNPILEASFINEPSMTISYCLSICEVEGHTFAGLRYGTKCFCDSVITINLTLVHIADTKCIRPCGGNATQYCGAWLKLALYQLDIIQETTSPIEQISSTTMIALPSTLTTSYSTTLKSTSTGSPTETTTSTSTETTALTSIKTTVTTSMDIETTASTSTETTVLLTTDVTTQLLKGTTTNLVLATNSAISTVNMNNNACSCLCVNVNSPEFKEKVENLIKELEINKKLTSLYINSKICMQDERTSSKTIGTVGVLCMCVPLVMIVVFDISNCFGKDR</sequence>
<evidence type="ECO:0000313" key="10">
    <source>
        <dbReference type="EMBL" id="CAG2225747.1"/>
    </source>
</evidence>
<feature type="transmembrane region" description="Helical" evidence="8">
    <location>
        <begin position="279"/>
        <end position="298"/>
    </location>
</feature>
<dbReference type="InterPro" id="IPR002889">
    <property type="entry name" value="WSC_carb-bd"/>
</dbReference>
<dbReference type="AlphaFoldDB" id="A0A8S3SY10"/>
<evidence type="ECO:0000256" key="1">
    <source>
        <dbReference type="ARBA" id="ARBA00004167"/>
    </source>
</evidence>
<keyword evidence="6" id="KW-0325">Glycoprotein</keyword>
<feature type="region of interest" description="Disordered" evidence="7">
    <location>
        <begin position="145"/>
        <end position="164"/>
    </location>
</feature>
<dbReference type="GO" id="GO:0005886">
    <property type="term" value="C:plasma membrane"/>
    <property type="evidence" value="ECO:0007669"/>
    <property type="project" value="TreeGrafter"/>
</dbReference>
<dbReference type="PROSITE" id="PS51212">
    <property type="entry name" value="WSC"/>
    <property type="match status" value="1"/>
</dbReference>
<keyword evidence="11" id="KW-1185">Reference proteome</keyword>
<evidence type="ECO:0000256" key="4">
    <source>
        <dbReference type="ARBA" id="ARBA00022989"/>
    </source>
</evidence>
<proteinExistence type="predicted"/>
<evidence type="ECO:0000256" key="6">
    <source>
        <dbReference type="ARBA" id="ARBA00023180"/>
    </source>
</evidence>
<dbReference type="PANTHER" id="PTHR24269">
    <property type="entry name" value="KREMEN PROTEIN"/>
    <property type="match status" value="1"/>
</dbReference>
<keyword evidence="2 8" id="KW-0812">Transmembrane</keyword>
<dbReference type="EMBL" id="CAJPWZ010001857">
    <property type="protein sequence ID" value="CAG2225747.1"/>
    <property type="molecule type" value="Genomic_DNA"/>
</dbReference>
<evidence type="ECO:0000313" key="11">
    <source>
        <dbReference type="Proteomes" id="UP000683360"/>
    </source>
</evidence>
<comment type="caution">
    <text evidence="10">The sequence shown here is derived from an EMBL/GenBank/DDBJ whole genome shotgun (WGS) entry which is preliminary data.</text>
</comment>
<comment type="subcellular location">
    <subcellularLocation>
        <location evidence="1">Membrane</location>
        <topology evidence="1">Single-pass membrane protein</topology>
    </subcellularLocation>
</comment>
<reference evidence="10" key="1">
    <citation type="submission" date="2021-03" db="EMBL/GenBank/DDBJ databases">
        <authorList>
            <person name="Bekaert M."/>
        </authorList>
    </citation>
    <scope>NUCLEOTIDE SEQUENCE</scope>
</reference>
<dbReference type="PANTHER" id="PTHR24269:SF16">
    <property type="entry name" value="PROTEIN SLG1"/>
    <property type="match status" value="1"/>
</dbReference>
<evidence type="ECO:0000256" key="8">
    <source>
        <dbReference type="SAM" id="Phobius"/>
    </source>
</evidence>
<dbReference type="InterPro" id="IPR051836">
    <property type="entry name" value="Kremen_rcpt"/>
</dbReference>
<dbReference type="Proteomes" id="UP000683360">
    <property type="component" value="Unassembled WGS sequence"/>
</dbReference>
<evidence type="ECO:0000256" key="7">
    <source>
        <dbReference type="SAM" id="MobiDB-lite"/>
    </source>
</evidence>
<organism evidence="10 11">
    <name type="scientific">Mytilus edulis</name>
    <name type="common">Blue mussel</name>
    <dbReference type="NCBI Taxonomy" id="6550"/>
    <lineage>
        <taxon>Eukaryota</taxon>
        <taxon>Metazoa</taxon>
        <taxon>Spiralia</taxon>
        <taxon>Lophotrochozoa</taxon>
        <taxon>Mollusca</taxon>
        <taxon>Bivalvia</taxon>
        <taxon>Autobranchia</taxon>
        <taxon>Pteriomorphia</taxon>
        <taxon>Mytilida</taxon>
        <taxon>Mytiloidea</taxon>
        <taxon>Mytilidae</taxon>
        <taxon>Mytilinae</taxon>
        <taxon>Mytilus</taxon>
    </lineage>
</organism>
<keyword evidence="3" id="KW-0732">Signal</keyword>
<name>A0A8S3SY10_MYTED</name>
<keyword evidence="4 8" id="KW-1133">Transmembrane helix</keyword>
<accession>A0A8S3SY10</accession>
<evidence type="ECO:0000256" key="2">
    <source>
        <dbReference type="ARBA" id="ARBA00022692"/>
    </source>
</evidence>